<evidence type="ECO:0000313" key="2">
    <source>
        <dbReference type="EMBL" id="GGE25984.1"/>
    </source>
</evidence>
<feature type="transmembrane region" description="Helical" evidence="1">
    <location>
        <begin position="47"/>
        <end position="67"/>
    </location>
</feature>
<feature type="transmembrane region" description="Helical" evidence="1">
    <location>
        <begin position="251"/>
        <end position="274"/>
    </location>
</feature>
<comment type="caution">
    <text evidence="2">The sequence shown here is derived from an EMBL/GenBank/DDBJ whole genome shotgun (WGS) entry which is preliminary data.</text>
</comment>
<protein>
    <submittedName>
        <fullName evidence="2">Uncharacterized protein</fullName>
    </submittedName>
</protein>
<name>A0A8H9G176_9SPHI</name>
<keyword evidence="1" id="KW-0472">Membrane</keyword>
<sequence length="366" mass="42392">MIITSRVTDFSNTQLFAWFIAAQGFEYFVNYFNLYIQKNFSTNFKKVIPFLIVVLILFGLDYFKIFSITDLFGQLFNSILDYPILCIIPVIIAVLSYFLLYFDVKKNLFLDAYLQQEKTVYKEYDLSWTNRFGALAPFLQLDLKLIWRAKRARKVTLVCLIFLAYGIIFYPNPQFENSSMLVFVGIFISGIFIINFGQFVPAWDSSYYSMLMTQDMPIKLYLESKALLMMISVAILSILSTPYLYFGWTIFWINISCAIYNIGINIPIILYFGSMNKKRIDLDNGNYFNYQGTGAAQWLVGLPLLFIPIIIWAVVKTFAGIPAANIVLVVLGLVGFALRNVFLNWIAQKYRDNKYKMLIGFKEVNN</sequence>
<feature type="transmembrane region" description="Helical" evidence="1">
    <location>
        <begin position="179"/>
        <end position="203"/>
    </location>
</feature>
<dbReference type="InterPro" id="IPR043742">
    <property type="entry name" value="DUF5687"/>
</dbReference>
<feature type="transmembrane region" description="Helical" evidence="1">
    <location>
        <begin position="79"/>
        <end position="100"/>
    </location>
</feature>
<dbReference type="EMBL" id="BMKM01000006">
    <property type="protein sequence ID" value="GGE25984.1"/>
    <property type="molecule type" value="Genomic_DNA"/>
</dbReference>
<feature type="transmembrane region" description="Helical" evidence="1">
    <location>
        <begin position="295"/>
        <end position="315"/>
    </location>
</feature>
<gene>
    <name evidence="2" type="ORF">GCM10011516_24570</name>
</gene>
<reference evidence="2" key="1">
    <citation type="journal article" date="2014" name="Int. J. Syst. Evol. Microbiol.">
        <title>Complete genome sequence of Corynebacterium casei LMG S-19264T (=DSM 44701T), isolated from a smear-ripened cheese.</title>
        <authorList>
            <consortium name="US DOE Joint Genome Institute (JGI-PGF)"/>
            <person name="Walter F."/>
            <person name="Albersmeier A."/>
            <person name="Kalinowski J."/>
            <person name="Ruckert C."/>
        </authorList>
    </citation>
    <scope>NUCLEOTIDE SEQUENCE</scope>
    <source>
        <strain evidence="2">CGMCC 1.15966</strain>
    </source>
</reference>
<proteinExistence type="predicted"/>
<feature type="transmembrane region" description="Helical" evidence="1">
    <location>
        <begin position="155"/>
        <end position="173"/>
    </location>
</feature>
<dbReference type="AlphaFoldDB" id="A0A8H9G176"/>
<accession>A0A8H9G176</accession>
<evidence type="ECO:0000313" key="3">
    <source>
        <dbReference type="Proteomes" id="UP000614460"/>
    </source>
</evidence>
<feature type="transmembrane region" description="Helical" evidence="1">
    <location>
        <begin position="321"/>
        <end position="347"/>
    </location>
</feature>
<evidence type="ECO:0000256" key="1">
    <source>
        <dbReference type="SAM" id="Phobius"/>
    </source>
</evidence>
<keyword evidence="1" id="KW-0812">Transmembrane</keyword>
<dbReference type="Pfam" id="PF18940">
    <property type="entry name" value="DUF5687"/>
    <property type="match status" value="1"/>
</dbReference>
<feature type="transmembrane region" description="Helical" evidence="1">
    <location>
        <begin position="224"/>
        <end position="245"/>
    </location>
</feature>
<keyword evidence="3" id="KW-1185">Reference proteome</keyword>
<reference evidence="2" key="2">
    <citation type="submission" date="2020-09" db="EMBL/GenBank/DDBJ databases">
        <authorList>
            <person name="Sun Q."/>
            <person name="Zhou Y."/>
        </authorList>
    </citation>
    <scope>NUCLEOTIDE SEQUENCE</scope>
    <source>
        <strain evidence="2">CGMCC 1.15966</strain>
    </source>
</reference>
<organism evidence="2 3">
    <name type="scientific">Sphingobacterium cellulitidis</name>
    <dbReference type="NCBI Taxonomy" id="1768011"/>
    <lineage>
        <taxon>Bacteria</taxon>
        <taxon>Pseudomonadati</taxon>
        <taxon>Bacteroidota</taxon>
        <taxon>Sphingobacteriia</taxon>
        <taxon>Sphingobacteriales</taxon>
        <taxon>Sphingobacteriaceae</taxon>
        <taxon>Sphingobacterium</taxon>
    </lineage>
</organism>
<dbReference type="Proteomes" id="UP000614460">
    <property type="component" value="Unassembled WGS sequence"/>
</dbReference>
<keyword evidence="1" id="KW-1133">Transmembrane helix</keyword>
<feature type="transmembrane region" description="Helical" evidence="1">
    <location>
        <begin position="15"/>
        <end position="35"/>
    </location>
</feature>